<proteinExistence type="predicted"/>
<evidence type="ECO:0000256" key="1">
    <source>
        <dbReference type="SAM" id="Phobius"/>
    </source>
</evidence>
<accession>A0A239IHT4</accession>
<reference evidence="2 3" key="1">
    <citation type="submission" date="2017-06" db="EMBL/GenBank/DDBJ databases">
        <authorList>
            <person name="Kim H.J."/>
            <person name="Triplett B.A."/>
        </authorList>
    </citation>
    <scope>NUCLEOTIDE SEQUENCE [LARGE SCALE GENOMIC DNA]</scope>
    <source>
        <strain evidence="2 3">U15</strain>
    </source>
</reference>
<dbReference type="AlphaFoldDB" id="A0A239IHT4"/>
<gene>
    <name evidence="2" type="ORF">SAMN06265795_109121</name>
</gene>
<dbReference type="SUPFAM" id="SSF81442">
    <property type="entry name" value="Cytochrome c oxidase subunit I-like"/>
    <property type="match status" value="1"/>
</dbReference>
<keyword evidence="1" id="KW-1133">Transmembrane helix</keyword>
<keyword evidence="1" id="KW-0472">Membrane</keyword>
<evidence type="ECO:0000313" key="3">
    <source>
        <dbReference type="Proteomes" id="UP000198284"/>
    </source>
</evidence>
<name>A0A239IHT4_9BURK</name>
<dbReference type="EMBL" id="FZOT01000009">
    <property type="protein sequence ID" value="SNS93210.1"/>
    <property type="molecule type" value="Genomic_DNA"/>
</dbReference>
<feature type="transmembrane region" description="Helical" evidence="1">
    <location>
        <begin position="66"/>
        <end position="91"/>
    </location>
</feature>
<keyword evidence="3" id="KW-1185">Reference proteome</keyword>
<keyword evidence="1" id="KW-0812">Transmembrane</keyword>
<sequence>MHLMRLRLLLQMQLWLWLWLWLSLSLSLWLIRVLVVTFSLHYVGILSIPWRMAYFDYTDPAIAPKGLSVTINFPGGLLLVVSTLLFILILLRDHRTLRIDLPEFQFSRPLHPPTRVPIALNSVALWLSFMIVLNRGELRLSHRQADGHA</sequence>
<protein>
    <submittedName>
        <fullName evidence="2">Uncharacterized protein</fullName>
    </submittedName>
</protein>
<organism evidence="2 3">
    <name type="scientific">Noviherbaspirillum humi</name>
    <dbReference type="NCBI Taxonomy" id="1688639"/>
    <lineage>
        <taxon>Bacteria</taxon>
        <taxon>Pseudomonadati</taxon>
        <taxon>Pseudomonadota</taxon>
        <taxon>Betaproteobacteria</taxon>
        <taxon>Burkholderiales</taxon>
        <taxon>Oxalobacteraceae</taxon>
        <taxon>Noviherbaspirillum</taxon>
    </lineage>
</organism>
<dbReference type="InterPro" id="IPR036927">
    <property type="entry name" value="Cyt_c_oxase-like_su1_sf"/>
</dbReference>
<evidence type="ECO:0000313" key="2">
    <source>
        <dbReference type="EMBL" id="SNS93210.1"/>
    </source>
</evidence>
<dbReference type="Gene3D" id="1.20.210.10">
    <property type="entry name" value="Cytochrome c oxidase-like, subunit I domain"/>
    <property type="match status" value="1"/>
</dbReference>
<dbReference type="Proteomes" id="UP000198284">
    <property type="component" value="Unassembled WGS sequence"/>
</dbReference>